<keyword evidence="3" id="KW-1185">Reference proteome</keyword>
<evidence type="ECO:0000313" key="2">
    <source>
        <dbReference type="EMBL" id="RUS81595.1"/>
    </source>
</evidence>
<accession>A0A3S1HKY1</accession>
<gene>
    <name evidence="2" type="ORF">EGW08_010647</name>
</gene>
<organism evidence="2 3">
    <name type="scientific">Elysia chlorotica</name>
    <name type="common">Eastern emerald elysia</name>
    <name type="synonym">Sea slug</name>
    <dbReference type="NCBI Taxonomy" id="188477"/>
    <lineage>
        <taxon>Eukaryota</taxon>
        <taxon>Metazoa</taxon>
        <taxon>Spiralia</taxon>
        <taxon>Lophotrochozoa</taxon>
        <taxon>Mollusca</taxon>
        <taxon>Gastropoda</taxon>
        <taxon>Heterobranchia</taxon>
        <taxon>Euthyneura</taxon>
        <taxon>Panpulmonata</taxon>
        <taxon>Sacoglossa</taxon>
        <taxon>Placobranchoidea</taxon>
        <taxon>Plakobranchidae</taxon>
        <taxon>Elysia</taxon>
    </lineage>
</organism>
<sequence>MHVSMVLLPFLLVLAQGQFLLDKPQDECSSDADCMTATGENCCMKVRDPTSGGRYFKCMPHGVAGSVCDLDGQAEDACPCQTGLTCNKIDLTEFGPTAATVNVIFEKYHFGMCEAPVDQAL</sequence>
<evidence type="ECO:0008006" key="4">
    <source>
        <dbReference type="Google" id="ProtNLM"/>
    </source>
</evidence>
<dbReference type="OrthoDB" id="6099227at2759"/>
<feature type="signal peptide" evidence="1">
    <location>
        <begin position="1"/>
        <end position="17"/>
    </location>
</feature>
<protein>
    <recommendedName>
        <fullName evidence="4">Prokineticin domain-containing protein</fullName>
    </recommendedName>
</protein>
<dbReference type="AlphaFoldDB" id="A0A3S1HKY1"/>
<proteinExistence type="predicted"/>
<evidence type="ECO:0000313" key="3">
    <source>
        <dbReference type="Proteomes" id="UP000271974"/>
    </source>
</evidence>
<reference evidence="2 3" key="1">
    <citation type="submission" date="2019-01" db="EMBL/GenBank/DDBJ databases">
        <title>A draft genome assembly of the solar-powered sea slug Elysia chlorotica.</title>
        <authorList>
            <person name="Cai H."/>
            <person name="Li Q."/>
            <person name="Fang X."/>
            <person name="Li J."/>
            <person name="Curtis N.E."/>
            <person name="Altenburger A."/>
            <person name="Shibata T."/>
            <person name="Feng M."/>
            <person name="Maeda T."/>
            <person name="Schwartz J.A."/>
            <person name="Shigenobu S."/>
            <person name="Lundholm N."/>
            <person name="Nishiyama T."/>
            <person name="Yang H."/>
            <person name="Hasebe M."/>
            <person name="Li S."/>
            <person name="Pierce S.K."/>
            <person name="Wang J."/>
        </authorList>
    </citation>
    <scope>NUCLEOTIDE SEQUENCE [LARGE SCALE GENOMIC DNA]</scope>
    <source>
        <strain evidence="2">EC2010</strain>
        <tissue evidence="2">Whole organism of an adult</tissue>
    </source>
</reference>
<comment type="caution">
    <text evidence="2">The sequence shown here is derived from an EMBL/GenBank/DDBJ whole genome shotgun (WGS) entry which is preliminary data.</text>
</comment>
<keyword evidence="1" id="KW-0732">Signal</keyword>
<name>A0A3S1HKY1_ELYCH</name>
<evidence type="ECO:0000256" key="1">
    <source>
        <dbReference type="SAM" id="SignalP"/>
    </source>
</evidence>
<feature type="chain" id="PRO_5018682372" description="Prokineticin domain-containing protein" evidence="1">
    <location>
        <begin position="18"/>
        <end position="121"/>
    </location>
</feature>
<dbReference type="EMBL" id="RQTK01000328">
    <property type="protein sequence ID" value="RUS81595.1"/>
    <property type="molecule type" value="Genomic_DNA"/>
</dbReference>
<dbReference type="Proteomes" id="UP000271974">
    <property type="component" value="Unassembled WGS sequence"/>
</dbReference>